<dbReference type="InterPro" id="IPR029057">
    <property type="entry name" value="PRTase-like"/>
</dbReference>
<name>A0ABP8NWN1_9NOCA</name>
<evidence type="ECO:0000313" key="2">
    <source>
        <dbReference type="EMBL" id="GAA4473242.1"/>
    </source>
</evidence>
<dbReference type="InterPro" id="IPR051910">
    <property type="entry name" value="ComF/GntX_DNA_util-trans"/>
</dbReference>
<comment type="caution">
    <text evidence="2">The sequence shown here is derived from an EMBL/GenBank/DDBJ whole genome shotgun (WGS) entry which is preliminary data.</text>
</comment>
<dbReference type="SUPFAM" id="SSF53271">
    <property type="entry name" value="PRTase-like"/>
    <property type="match status" value="1"/>
</dbReference>
<dbReference type="Gene3D" id="3.40.50.2020">
    <property type="match status" value="1"/>
</dbReference>
<keyword evidence="3" id="KW-1185">Reference proteome</keyword>
<reference evidence="3" key="1">
    <citation type="journal article" date="2019" name="Int. J. Syst. Evol. Microbiol.">
        <title>The Global Catalogue of Microorganisms (GCM) 10K type strain sequencing project: providing services to taxonomists for standard genome sequencing and annotation.</title>
        <authorList>
            <consortium name="The Broad Institute Genomics Platform"/>
            <consortium name="The Broad Institute Genome Sequencing Center for Infectious Disease"/>
            <person name="Wu L."/>
            <person name="Ma J."/>
        </authorList>
    </citation>
    <scope>NUCLEOTIDE SEQUENCE [LARGE SCALE GENOMIC DNA]</scope>
    <source>
        <strain evidence="3">JCM 32206</strain>
    </source>
</reference>
<organism evidence="2 3">
    <name type="scientific">Rhodococcus olei</name>
    <dbReference type="NCBI Taxonomy" id="2161675"/>
    <lineage>
        <taxon>Bacteria</taxon>
        <taxon>Bacillati</taxon>
        <taxon>Actinomycetota</taxon>
        <taxon>Actinomycetes</taxon>
        <taxon>Mycobacteriales</taxon>
        <taxon>Nocardiaceae</taxon>
        <taxon>Rhodococcus</taxon>
    </lineage>
</organism>
<proteinExistence type="inferred from homology"/>
<gene>
    <name evidence="2" type="ORF">GCM10023094_06600</name>
</gene>
<evidence type="ECO:0000256" key="1">
    <source>
        <dbReference type="ARBA" id="ARBA00008007"/>
    </source>
</evidence>
<dbReference type="PANTHER" id="PTHR47505">
    <property type="entry name" value="DNA UTILIZATION PROTEIN YHGH"/>
    <property type="match status" value="1"/>
</dbReference>
<evidence type="ECO:0000313" key="3">
    <source>
        <dbReference type="Proteomes" id="UP001501183"/>
    </source>
</evidence>
<accession>A0ABP8NWN1</accession>
<dbReference type="CDD" id="cd06223">
    <property type="entry name" value="PRTases_typeI"/>
    <property type="match status" value="1"/>
</dbReference>
<comment type="similarity">
    <text evidence="1">Belongs to the ComF/GntX family.</text>
</comment>
<dbReference type="InterPro" id="IPR000836">
    <property type="entry name" value="PRTase_dom"/>
</dbReference>
<dbReference type="PANTHER" id="PTHR47505:SF1">
    <property type="entry name" value="DNA UTILIZATION PROTEIN YHGH"/>
    <property type="match status" value="1"/>
</dbReference>
<protein>
    <submittedName>
        <fullName evidence="2">ComF family protein</fullName>
    </submittedName>
</protein>
<dbReference type="RefSeq" id="WP_345342119.1">
    <property type="nucleotide sequence ID" value="NZ_BAABFB010000018.1"/>
</dbReference>
<dbReference type="EMBL" id="BAABFB010000018">
    <property type="protein sequence ID" value="GAA4473242.1"/>
    <property type="molecule type" value="Genomic_DNA"/>
</dbReference>
<sequence>MRALLDLVLPRECGGCGTAGVLWCRRCAAQLSGEPIAVSPRVDPGVPVWALGTHTGARRAAVIAAKERGRRDLAGPFGVSLANAVRSLRAGGEIDPPELARLTVVPAPTRSRAARVRGGDPVSAVAASAAAALAPEPVRVARILEFAGGVRDSVGLSARERVANLSGRIRVAPVRASGPSDCVVLTDDVLTTGATAAESVRALAAWGVRVDAVVVITAA</sequence>
<dbReference type="Proteomes" id="UP001501183">
    <property type="component" value="Unassembled WGS sequence"/>
</dbReference>